<dbReference type="Proteomes" id="UP000092154">
    <property type="component" value="Unassembled WGS sequence"/>
</dbReference>
<dbReference type="EMBL" id="KV448545">
    <property type="protein sequence ID" value="OAX34986.1"/>
    <property type="molecule type" value="Genomic_DNA"/>
</dbReference>
<accession>A0A1B7MQX7</accession>
<proteinExistence type="predicted"/>
<sequence>MHVPASIMVLCTLVVRATAQCMECASNITYNSMNYALKEQCTVHSGYHCFYRSNDSSGDFCDCYYNKTGDVETNESTYFCPKGSSNFSATCSGCPT</sequence>
<dbReference type="OrthoDB" id="2615439at2759"/>
<keyword evidence="3" id="KW-1185">Reference proteome</keyword>
<name>A0A1B7MQX7_9AGAM</name>
<dbReference type="AlphaFoldDB" id="A0A1B7MQX7"/>
<evidence type="ECO:0000256" key="1">
    <source>
        <dbReference type="SAM" id="SignalP"/>
    </source>
</evidence>
<keyword evidence="1" id="KW-0732">Signal</keyword>
<protein>
    <submittedName>
        <fullName evidence="2">Uncharacterized protein</fullName>
    </submittedName>
</protein>
<evidence type="ECO:0000313" key="3">
    <source>
        <dbReference type="Proteomes" id="UP000092154"/>
    </source>
</evidence>
<dbReference type="InParanoid" id="A0A1B7MQX7"/>
<evidence type="ECO:0000313" key="2">
    <source>
        <dbReference type="EMBL" id="OAX34986.1"/>
    </source>
</evidence>
<organism evidence="2 3">
    <name type="scientific">Rhizopogon vinicolor AM-OR11-026</name>
    <dbReference type="NCBI Taxonomy" id="1314800"/>
    <lineage>
        <taxon>Eukaryota</taxon>
        <taxon>Fungi</taxon>
        <taxon>Dikarya</taxon>
        <taxon>Basidiomycota</taxon>
        <taxon>Agaricomycotina</taxon>
        <taxon>Agaricomycetes</taxon>
        <taxon>Agaricomycetidae</taxon>
        <taxon>Boletales</taxon>
        <taxon>Suillineae</taxon>
        <taxon>Rhizopogonaceae</taxon>
        <taxon>Rhizopogon</taxon>
    </lineage>
</organism>
<gene>
    <name evidence="2" type="ORF">K503DRAFT_773957</name>
</gene>
<reference evidence="2 3" key="1">
    <citation type="submission" date="2016-06" db="EMBL/GenBank/DDBJ databases">
        <title>Comparative genomics of the ectomycorrhizal sister species Rhizopogon vinicolor and Rhizopogon vesiculosus (Basidiomycota: Boletales) reveals a divergence of the mating type B locus.</title>
        <authorList>
            <consortium name="DOE Joint Genome Institute"/>
            <person name="Mujic A.B."/>
            <person name="Kuo A."/>
            <person name="Tritt A."/>
            <person name="Lipzen A."/>
            <person name="Chen C."/>
            <person name="Johnson J."/>
            <person name="Sharma A."/>
            <person name="Barry K."/>
            <person name="Grigoriev I.V."/>
            <person name="Spatafora J.W."/>
        </authorList>
    </citation>
    <scope>NUCLEOTIDE SEQUENCE [LARGE SCALE GENOMIC DNA]</scope>
    <source>
        <strain evidence="2 3">AM-OR11-026</strain>
    </source>
</reference>
<feature type="chain" id="PRO_5008597503" evidence="1">
    <location>
        <begin position="20"/>
        <end position="96"/>
    </location>
</feature>
<feature type="signal peptide" evidence="1">
    <location>
        <begin position="1"/>
        <end position="19"/>
    </location>
</feature>